<evidence type="ECO:0000256" key="8">
    <source>
        <dbReference type="NCBIfam" id="TIGR00188"/>
    </source>
</evidence>
<keyword evidence="6 7" id="KW-0694">RNA-binding</keyword>
<organism evidence="9 10">
    <name type="scientific">Paralysiella testudinis</name>
    <dbReference type="NCBI Taxonomy" id="2809020"/>
    <lineage>
        <taxon>Bacteria</taxon>
        <taxon>Pseudomonadati</taxon>
        <taxon>Pseudomonadota</taxon>
        <taxon>Betaproteobacteria</taxon>
        <taxon>Neisseriales</taxon>
        <taxon>Neisseriaceae</taxon>
        <taxon>Paralysiella</taxon>
    </lineage>
</organism>
<evidence type="ECO:0000256" key="7">
    <source>
        <dbReference type="HAMAP-Rule" id="MF_00227"/>
    </source>
</evidence>
<name>A0A892ZLX0_9NEIS</name>
<dbReference type="InterPro" id="IPR014721">
    <property type="entry name" value="Ribsml_uS5_D2-typ_fold_subgr"/>
</dbReference>
<accession>A0A892ZLX0</accession>
<keyword evidence="5 7" id="KW-0378">Hydrolase</keyword>
<dbReference type="AlphaFoldDB" id="A0A892ZLX0"/>
<evidence type="ECO:0000313" key="9">
    <source>
        <dbReference type="EMBL" id="QRQ81879.1"/>
    </source>
</evidence>
<dbReference type="EMBL" id="CP069798">
    <property type="protein sequence ID" value="QRQ81879.1"/>
    <property type="molecule type" value="Genomic_DNA"/>
</dbReference>
<dbReference type="GO" id="GO:0042781">
    <property type="term" value="F:3'-tRNA processing endoribonuclease activity"/>
    <property type="evidence" value="ECO:0007669"/>
    <property type="project" value="TreeGrafter"/>
</dbReference>
<keyword evidence="4 7" id="KW-0255">Endonuclease</keyword>
<dbReference type="HAMAP" id="MF_00227">
    <property type="entry name" value="RNase_P"/>
    <property type="match status" value="1"/>
</dbReference>
<keyword evidence="3 7" id="KW-0540">Nuclease</keyword>
<dbReference type="NCBIfam" id="TIGR00188">
    <property type="entry name" value="rnpA"/>
    <property type="match status" value="1"/>
</dbReference>
<evidence type="ECO:0000256" key="5">
    <source>
        <dbReference type="ARBA" id="ARBA00022801"/>
    </source>
</evidence>
<evidence type="ECO:0000313" key="10">
    <source>
        <dbReference type="Proteomes" id="UP000653156"/>
    </source>
</evidence>
<protein>
    <recommendedName>
        <fullName evidence="7 8">Ribonuclease P protein component</fullName>
        <shortName evidence="7">RNase P protein</shortName>
        <shortName evidence="7">RNaseP protein</shortName>
        <ecNumber evidence="7 8">3.1.26.5</ecNumber>
    </recommendedName>
    <alternativeName>
        <fullName evidence="7">Protein C5</fullName>
    </alternativeName>
</protein>
<dbReference type="KEGG" id="ptes:JQU52_14675"/>
<dbReference type="PANTHER" id="PTHR33992">
    <property type="entry name" value="RIBONUCLEASE P PROTEIN COMPONENT"/>
    <property type="match status" value="1"/>
</dbReference>
<dbReference type="SUPFAM" id="SSF54211">
    <property type="entry name" value="Ribosomal protein S5 domain 2-like"/>
    <property type="match status" value="1"/>
</dbReference>
<comment type="function">
    <text evidence="1 7">RNaseP catalyzes the removal of the 5'-leader sequence from pre-tRNA to produce the mature 5'-terminus. It can also cleave other RNA substrates such as 4.5S RNA. The protein component plays an auxiliary but essential role in vivo by binding to the 5'-leader sequence and broadening the substrate specificity of the ribozyme.</text>
</comment>
<dbReference type="Proteomes" id="UP000653156">
    <property type="component" value="Chromosome"/>
</dbReference>
<dbReference type="GO" id="GO:0001682">
    <property type="term" value="P:tRNA 5'-leader removal"/>
    <property type="evidence" value="ECO:0007669"/>
    <property type="project" value="UniProtKB-UniRule"/>
</dbReference>
<evidence type="ECO:0000256" key="6">
    <source>
        <dbReference type="ARBA" id="ARBA00022884"/>
    </source>
</evidence>
<sequence length="113" mass="13279">MDYRFGKRYRLLKTDDFSSVFALRCQKSRAWLQVLRADNGLGHPRLGLVVGKKTAKRANKRNYMKRSVREWFRLHRHALGAEDIVVRVRQSFGPAEQAQVWRVLDQLLLAKRA</sequence>
<dbReference type="PROSITE" id="PS00648">
    <property type="entry name" value="RIBONUCLEASE_P"/>
    <property type="match status" value="1"/>
</dbReference>
<dbReference type="PANTHER" id="PTHR33992:SF1">
    <property type="entry name" value="RIBONUCLEASE P PROTEIN COMPONENT"/>
    <property type="match status" value="1"/>
</dbReference>
<evidence type="ECO:0000256" key="3">
    <source>
        <dbReference type="ARBA" id="ARBA00022722"/>
    </source>
</evidence>
<reference evidence="9" key="1">
    <citation type="submission" date="2021-02" db="EMBL/GenBank/DDBJ databases">
        <title>Neisseriaceae sp. 26B isolated from the cloaca of a Common Toad-headed Turtle (Mesoclemmys nasuta).</title>
        <authorList>
            <person name="Spergser J."/>
            <person name="Busse H.-J."/>
        </authorList>
    </citation>
    <scope>NUCLEOTIDE SEQUENCE</scope>
    <source>
        <strain evidence="9">26B</strain>
    </source>
</reference>
<dbReference type="Pfam" id="PF00825">
    <property type="entry name" value="Ribonuclease_P"/>
    <property type="match status" value="1"/>
</dbReference>
<evidence type="ECO:0000256" key="1">
    <source>
        <dbReference type="ARBA" id="ARBA00002663"/>
    </source>
</evidence>
<evidence type="ECO:0000256" key="4">
    <source>
        <dbReference type="ARBA" id="ARBA00022759"/>
    </source>
</evidence>
<proteinExistence type="inferred from homology"/>
<dbReference type="InterPro" id="IPR020568">
    <property type="entry name" value="Ribosomal_Su5_D2-typ_SF"/>
</dbReference>
<comment type="subunit">
    <text evidence="7">Consists of a catalytic RNA component (M1 or rnpB) and a protein subunit.</text>
</comment>
<dbReference type="GO" id="GO:0030677">
    <property type="term" value="C:ribonuclease P complex"/>
    <property type="evidence" value="ECO:0007669"/>
    <property type="project" value="TreeGrafter"/>
</dbReference>
<dbReference type="Gene3D" id="3.30.230.10">
    <property type="match status" value="1"/>
</dbReference>
<gene>
    <name evidence="7" type="primary">rnpA</name>
    <name evidence="9" type="ORF">JQU52_14675</name>
</gene>
<dbReference type="InterPro" id="IPR000100">
    <property type="entry name" value="RNase_P"/>
</dbReference>
<dbReference type="RefSeq" id="WP_230339179.1">
    <property type="nucleotide sequence ID" value="NZ_CP069798.1"/>
</dbReference>
<dbReference type="GO" id="GO:0000049">
    <property type="term" value="F:tRNA binding"/>
    <property type="evidence" value="ECO:0007669"/>
    <property type="project" value="UniProtKB-UniRule"/>
</dbReference>
<keyword evidence="10" id="KW-1185">Reference proteome</keyword>
<comment type="catalytic activity">
    <reaction evidence="7">
        <text>Endonucleolytic cleavage of RNA, removing 5'-extranucleotides from tRNA precursor.</text>
        <dbReference type="EC" id="3.1.26.5"/>
    </reaction>
</comment>
<keyword evidence="2 7" id="KW-0819">tRNA processing</keyword>
<evidence type="ECO:0000256" key="2">
    <source>
        <dbReference type="ARBA" id="ARBA00022694"/>
    </source>
</evidence>
<dbReference type="EC" id="3.1.26.5" evidence="7 8"/>
<comment type="similarity">
    <text evidence="7">Belongs to the RnpA family.</text>
</comment>
<dbReference type="GO" id="GO:0004526">
    <property type="term" value="F:ribonuclease P activity"/>
    <property type="evidence" value="ECO:0007669"/>
    <property type="project" value="UniProtKB-UniRule"/>
</dbReference>
<dbReference type="InterPro" id="IPR020539">
    <property type="entry name" value="RNase_P_CS"/>
</dbReference>